<feature type="transmembrane region" description="Helical" evidence="1">
    <location>
        <begin position="69"/>
        <end position="87"/>
    </location>
</feature>
<feature type="transmembrane region" description="Helical" evidence="1">
    <location>
        <begin position="41"/>
        <end position="63"/>
    </location>
</feature>
<feature type="transmembrane region" description="Helical" evidence="1">
    <location>
        <begin position="12"/>
        <end position="29"/>
    </location>
</feature>
<dbReference type="AlphaFoldDB" id="A0A1M6QRH6"/>
<name>A0A1M6QRH6_9FIRM</name>
<dbReference type="InterPro" id="IPR020390">
    <property type="entry name" value="Uncharacterised_YqhV"/>
</dbReference>
<dbReference type="Pfam" id="PF10942">
    <property type="entry name" value="DUF2619"/>
    <property type="match status" value="1"/>
</dbReference>
<keyword evidence="1" id="KW-0472">Membrane</keyword>
<dbReference type="OrthoDB" id="9860489at2"/>
<gene>
    <name evidence="2" type="ORF">SAMN02745123_01140</name>
</gene>
<accession>A0A1M6QRH6</accession>
<keyword evidence="1" id="KW-1133">Transmembrane helix</keyword>
<sequence>MEPTAAAKIMVYLRFLLAIISLVAVYFMLKYPTVEAGLRINAVLSITNPAILLLINLVGISGLAGHASIIKLGFIILGAVFIMFGTIK</sequence>
<protein>
    <recommendedName>
        <fullName evidence="4">DUF2619 domain-containing protein</fullName>
    </recommendedName>
</protein>
<dbReference type="Proteomes" id="UP000183997">
    <property type="component" value="Unassembled WGS sequence"/>
</dbReference>
<reference evidence="3" key="1">
    <citation type="submission" date="2016-11" db="EMBL/GenBank/DDBJ databases">
        <authorList>
            <person name="Varghese N."/>
            <person name="Submissions S."/>
        </authorList>
    </citation>
    <scope>NUCLEOTIDE SEQUENCE [LARGE SCALE GENOMIC DNA]</scope>
    <source>
        <strain evidence="3">DSM 10349</strain>
    </source>
</reference>
<evidence type="ECO:0000256" key="1">
    <source>
        <dbReference type="SAM" id="Phobius"/>
    </source>
</evidence>
<evidence type="ECO:0000313" key="2">
    <source>
        <dbReference type="EMBL" id="SHK22693.1"/>
    </source>
</evidence>
<proteinExistence type="predicted"/>
<dbReference type="EMBL" id="FRAR01000009">
    <property type="protein sequence ID" value="SHK22693.1"/>
    <property type="molecule type" value="Genomic_DNA"/>
</dbReference>
<evidence type="ECO:0000313" key="3">
    <source>
        <dbReference type="Proteomes" id="UP000183997"/>
    </source>
</evidence>
<keyword evidence="1" id="KW-0812">Transmembrane</keyword>
<keyword evidence="3" id="KW-1185">Reference proteome</keyword>
<organism evidence="2 3">
    <name type="scientific">Desulforamulus aeronauticus DSM 10349</name>
    <dbReference type="NCBI Taxonomy" id="1121421"/>
    <lineage>
        <taxon>Bacteria</taxon>
        <taxon>Bacillati</taxon>
        <taxon>Bacillota</taxon>
        <taxon>Clostridia</taxon>
        <taxon>Eubacteriales</taxon>
        <taxon>Peptococcaceae</taxon>
        <taxon>Desulforamulus</taxon>
    </lineage>
</organism>
<dbReference type="STRING" id="1121421.SAMN02745123_01140"/>
<evidence type="ECO:0008006" key="4">
    <source>
        <dbReference type="Google" id="ProtNLM"/>
    </source>
</evidence>
<dbReference type="RefSeq" id="WP_072911707.1">
    <property type="nucleotide sequence ID" value="NZ_FRAR01000009.1"/>
</dbReference>